<dbReference type="InterPro" id="IPR013078">
    <property type="entry name" value="His_Pase_superF_clade-1"/>
</dbReference>
<keyword evidence="2" id="KW-1185">Reference proteome</keyword>
<dbReference type="PANTHER" id="PTHR48100">
    <property type="entry name" value="BROAD-SPECIFICITY PHOSPHATASE YOR283W-RELATED"/>
    <property type="match status" value="1"/>
</dbReference>
<reference evidence="1 2" key="1">
    <citation type="submission" date="2024-09" db="EMBL/GenBank/DDBJ databases">
        <authorList>
            <person name="D'Angelo T."/>
        </authorList>
    </citation>
    <scope>NUCLEOTIDE SEQUENCE [LARGE SCALE GENOMIC DNA]</scope>
    <source>
        <strain evidence="1">SAG AM-311-F02</strain>
    </source>
</reference>
<organism evidence="1 2">
    <name type="scientific">Eiseniibacteriota bacterium</name>
    <dbReference type="NCBI Taxonomy" id="2212470"/>
    <lineage>
        <taxon>Bacteria</taxon>
        <taxon>Candidatus Eiseniibacteriota</taxon>
    </lineage>
</organism>
<dbReference type="Gene3D" id="3.40.50.1240">
    <property type="entry name" value="Phosphoglycerate mutase-like"/>
    <property type="match status" value="1"/>
</dbReference>
<sequence length="213" mass="24263">MLMFLVRHAESTWNRQKKIQGQRDPQLSPYGTKEAKLLAKRFKGLEFEAVYSSPLKRAQGTARAIVGKRAEVQCIEELTEINLGEWEGRTLNQIRRKFGDSFDRWAVSPSKVQVPGGEDFKEFKKRVGKVMRGIERKHREGNVLVVCHGGVISTYATTLLNLPPDDVWCLTVKNASLTIVEIGLDIRKLITFNDISHLMTLKEIRMSEVTHVD</sequence>
<dbReference type="SUPFAM" id="SSF53254">
    <property type="entry name" value="Phosphoglycerate mutase-like"/>
    <property type="match status" value="1"/>
</dbReference>
<protein>
    <submittedName>
        <fullName evidence="1">Histidine phosphatase family protein</fullName>
    </submittedName>
</protein>
<proteinExistence type="predicted"/>
<dbReference type="EMBL" id="JBHPEI010000048">
    <property type="protein sequence ID" value="MFC1799957.1"/>
    <property type="molecule type" value="Genomic_DNA"/>
</dbReference>
<accession>A0ABV6YPX2</accession>
<dbReference type="InterPro" id="IPR050275">
    <property type="entry name" value="PGM_Phosphatase"/>
</dbReference>
<dbReference type="Pfam" id="PF00300">
    <property type="entry name" value="His_Phos_1"/>
    <property type="match status" value="1"/>
</dbReference>
<dbReference type="PANTHER" id="PTHR48100:SF1">
    <property type="entry name" value="HISTIDINE PHOSPHATASE FAMILY PROTEIN-RELATED"/>
    <property type="match status" value="1"/>
</dbReference>
<evidence type="ECO:0000313" key="1">
    <source>
        <dbReference type="EMBL" id="MFC1799957.1"/>
    </source>
</evidence>
<evidence type="ECO:0000313" key="2">
    <source>
        <dbReference type="Proteomes" id="UP001594288"/>
    </source>
</evidence>
<name>A0ABV6YPX2_UNCEI</name>
<dbReference type="SMART" id="SM00855">
    <property type="entry name" value="PGAM"/>
    <property type="match status" value="1"/>
</dbReference>
<gene>
    <name evidence="1" type="ORF">ACFL2Z_03495</name>
</gene>
<dbReference type="Proteomes" id="UP001594288">
    <property type="component" value="Unassembled WGS sequence"/>
</dbReference>
<dbReference type="InterPro" id="IPR029033">
    <property type="entry name" value="His_PPase_superfam"/>
</dbReference>
<comment type="caution">
    <text evidence="1">The sequence shown here is derived from an EMBL/GenBank/DDBJ whole genome shotgun (WGS) entry which is preliminary data.</text>
</comment>
<dbReference type="CDD" id="cd07067">
    <property type="entry name" value="HP_PGM_like"/>
    <property type="match status" value="1"/>
</dbReference>